<name>B8JFQ4_ANAD2</name>
<feature type="signal peptide" evidence="1">
    <location>
        <begin position="1"/>
        <end position="20"/>
    </location>
</feature>
<organism evidence="2 3">
    <name type="scientific">Anaeromyxobacter dehalogenans (strain ATCC BAA-258 / DSM 21875 / 2CP-1)</name>
    <dbReference type="NCBI Taxonomy" id="455488"/>
    <lineage>
        <taxon>Bacteria</taxon>
        <taxon>Pseudomonadati</taxon>
        <taxon>Myxococcota</taxon>
        <taxon>Myxococcia</taxon>
        <taxon>Myxococcales</taxon>
        <taxon>Cystobacterineae</taxon>
        <taxon>Anaeromyxobacteraceae</taxon>
        <taxon>Anaeromyxobacter</taxon>
    </lineage>
</organism>
<dbReference type="KEGG" id="acp:A2cp1_1147"/>
<accession>B8JFQ4</accession>
<dbReference type="EMBL" id="CP001359">
    <property type="protein sequence ID" value="ACL64492.1"/>
    <property type="molecule type" value="Genomic_DNA"/>
</dbReference>
<evidence type="ECO:0008006" key="4">
    <source>
        <dbReference type="Google" id="ProtNLM"/>
    </source>
</evidence>
<evidence type="ECO:0000256" key="1">
    <source>
        <dbReference type="SAM" id="SignalP"/>
    </source>
</evidence>
<dbReference type="RefSeq" id="WP_012632484.1">
    <property type="nucleotide sequence ID" value="NC_011891.1"/>
</dbReference>
<dbReference type="Proteomes" id="UP000007089">
    <property type="component" value="Chromosome"/>
</dbReference>
<dbReference type="AlphaFoldDB" id="B8JFQ4"/>
<dbReference type="HOGENOM" id="CLU_1933626_0_0_7"/>
<keyword evidence="1" id="KW-0732">Signal</keyword>
<reference evidence="2" key="1">
    <citation type="submission" date="2009-01" db="EMBL/GenBank/DDBJ databases">
        <title>Complete sequence of Anaeromyxobacter dehalogenans 2CP-1.</title>
        <authorList>
            <consortium name="US DOE Joint Genome Institute"/>
            <person name="Lucas S."/>
            <person name="Copeland A."/>
            <person name="Lapidus A."/>
            <person name="Glavina del Rio T."/>
            <person name="Dalin E."/>
            <person name="Tice H."/>
            <person name="Bruce D."/>
            <person name="Goodwin L."/>
            <person name="Pitluck S."/>
            <person name="Saunders E."/>
            <person name="Brettin T."/>
            <person name="Detter J.C."/>
            <person name="Han C."/>
            <person name="Larimer F."/>
            <person name="Land M."/>
            <person name="Hauser L."/>
            <person name="Kyrpides N."/>
            <person name="Ovchinnikova G."/>
            <person name="Beliaev A.S."/>
            <person name="Richardson P."/>
        </authorList>
    </citation>
    <scope>NUCLEOTIDE SEQUENCE</scope>
    <source>
        <strain evidence="2">2CP-1</strain>
    </source>
</reference>
<sequence length="130" mass="13539">MNGRHFLHAAAVALAFIVVACEGGTGPQGPAGPPADRSKLYCRSSGAVLNASNLTTSITCDAKTDIPWEGSCEAPELPDGLYLARSEPLNWSDLNELPGWTCTWAAFGAVPNLNFGANAIICCFAMGQAP</sequence>
<proteinExistence type="predicted"/>
<protein>
    <recommendedName>
        <fullName evidence="4">Lipoprotein</fullName>
    </recommendedName>
</protein>
<dbReference type="PROSITE" id="PS51257">
    <property type="entry name" value="PROKAR_LIPOPROTEIN"/>
    <property type="match status" value="1"/>
</dbReference>
<evidence type="ECO:0000313" key="3">
    <source>
        <dbReference type="Proteomes" id="UP000007089"/>
    </source>
</evidence>
<gene>
    <name evidence="2" type="ordered locus">A2cp1_1147</name>
</gene>
<evidence type="ECO:0000313" key="2">
    <source>
        <dbReference type="EMBL" id="ACL64492.1"/>
    </source>
</evidence>
<keyword evidence="3" id="KW-1185">Reference proteome</keyword>
<feature type="chain" id="PRO_5002872658" description="Lipoprotein" evidence="1">
    <location>
        <begin position="21"/>
        <end position="130"/>
    </location>
</feature>